<dbReference type="Gene3D" id="2.40.30.10">
    <property type="entry name" value="Translation factors"/>
    <property type="match status" value="1"/>
</dbReference>
<evidence type="ECO:0000256" key="4">
    <source>
        <dbReference type="ARBA" id="ARBA00022917"/>
    </source>
</evidence>
<evidence type="ECO:0000256" key="3">
    <source>
        <dbReference type="ARBA" id="ARBA00022768"/>
    </source>
</evidence>
<dbReference type="Gene3D" id="3.30.70.240">
    <property type="match status" value="1"/>
</dbReference>
<dbReference type="AlphaFoldDB" id="A0A370HKN2"/>
<feature type="domain" description="Tr-type G" evidence="7">
    <location>
        <begin position="9"/>
        <end position="281"/>
    </location>
</feature>
<dbReference type="SUPFAM" id="SSF54980">
    <property type="entry name" value="EF-G C-terminal domain-like"/>
    <property type="match status" value="2"/>
</dbReference>
<name>A0A370HKN2_9HYPH</name>
<dbReference type="InterPro" id="IPR009000">
    <property type="entry name" value="Transl_B-barrel_sf"/>
</dbReference>
<dbReference type="Pfam" id="PF22042">
    <property type="entry name" value="EF-G_D2"/>
    <property type="match status" value="1"/>
</dbReference>
<dbReference type="CDD" id="cd16262">
    <property type="entry name" value="EFG_III"/>
    <property type="match status" value="1"/>
</dbReference>
<evidence type="ECO:0000256" key="6">
    <source>
        <dbReference type="ARBA" id="ARBA00024731"/>
    </source>
</evidence>
<dbReference type="InterPro" id="IPR053905">
    <property type="entry name" value="EF-G-like_DII"/>
</dbReference>
<dbReference type="SUPFAM" id="SSF50447">
    <property type="entry name" value="Translation proteins"/>
    <property type="match status" value="1"/>
</dbReference>
<dbReference type="Pfam" id="PF00679">
    <property type="entry name" value="EFG_C"/>
    <property type="match status" value="1"/>
</dbReference>
<dbReference type="NCBIfam" id="TIGR00231">
    <property type="entry name" value="small_GTP"/>
    <property type="match status" value="1"/>
</dbReference>
<dbReference type="SMART" id="SM00838">
    <property type="entry name" value="EFG_C"/>
    <property type="match status" value="1"/>
</dbReference>
<dbReference type="InterPro" id="IPR014721">
    <property type="entry name" value="Ribsml_uS5_D2-typ_fold_subgr"/>
</dbReference>
<accession>A0A370HKN2</accession>
<comment type="caution">
    <text evidence="8">The sequence shown here is derived from an EMBL/GenBank/DDBJ whole genome shotgun (WGS) entry which is preliminary data.</text>
</comment>
<dbReference type="FunFam" id="3.30.230.10:FF:000003">
    <property type="entry name" value="Elongation factor G"/>
    <property type="match status" value="1"/>
</dbReference>
<comment type="function">
    <text evidence="6">Catalyzes the GTP-dependent ribosomal translocation step during translation elongation. During this step, the ribosome changes from the pre-translocational (PRE) to the post-translocational (POST) state as the newly formed A-site-bound peptidyl-tRNA and P-site-bound deacylated tRNA move to the P and E sites, respectively. Catalyzes the coordinated movement of the two tRNA molecules, the mRNA and conformational changes in the ribosome.</text>
</comment>
<dbReference type="InterPro" id="IPR000795">
    <property type="entry name" value="T_Tr_GTP-bd_dom"/>
</dbReference>
<evidence type="ECO:0000256" key="2">
    <source>
        <dbReference type="ARBA" id="ARBA00022741"/>
    </source>
</evidence>
<keyword evidence="4" id="KW-0648">Protein biosynthesis</keyword>
<dbReference type="InterPro" id="IPR009022">
    <property type="entry name" value="EFG_III"/>
</dbReference>
<gene>
    <name evidence="8" type="ORF">DES45_10474</name>
</gene>
<dbReference type="CDD" id="cd04170">
    <property type="entry name" value="EF-G_bact"/>
    <property type="match status" value="1"/>
</dbReference>
<dbReference type="Pfam" id="PF14492">
    <property type="entry name" value="EFG_III"/>
    <property type="match status" value="1"/>
</dbReference>
<dbReference type="GO" id="GO:0003924">
    <property type="term" value="F:GTPase activity"/>
    <property type="evidence" value="ECO:0007669"/>
    <property type="project" value="InterPro"/>
</dbReference>
<dbReference type="InterPro" id="IPR005225">
    <property type="entry name" value="Small_GTP-bd"/>
</dbReference>
<evidence type="ECO:0000313" key="8">
    <source>
        <dbReference type="EMBL" id="RDI59163.1"/>
    </source>
</evidence>
<dbReference type="Gene3D" id="3.40.50.300">
    <property type="entry name" value="P-loop containing nucleotide triphosphate hydrolases"/>
    <property type="match status" value="1"/>
</dbReference>
<keyword evidence="3 8" id="KW-0251">Elongation factor</keyword>
<dbReference type="PROSITE" id="PS51722">
    <property type="entry name" value="G_TR_2"/>
    <property type="match status" value="1"/>
</dbReference>
<dbReference type="SMART" id="SM00889">
    <property type="entry name" value="EFG_IV"/>
    <property type="match status" value="1"/>
</dbReference>
<dbReference type="InterPro" id="IPR000640">
    <property type="entry name" value="EFG_V-like"/>
</dbReference>
<evidence type="ECO:0000256" key="1">
    <source>
        <dbReference type="ARBA" id="ARBA00017872"/>
    </source>
</evidence>
<dbReference type="CDD" id="cd03713">
    <property type="entry name" value="EFG_mtEFG_C"/>
    <property type="match status" value="1"/>
</dbReference>
<dbReference type="SUPFAM" id="SSF52540">
    <property type="entry name" value="P-loop containing nucleoside triphosphate hydrolases"/>
    <property type="match status" value="1"/>
</dbReference>
<dbReference type="NCBIfam" id="NF009379">
    <property type="entry name" value="PRK12740.1-3"/>
    <property type="match status" value="1"/>
</dbReference>
<evidence type="ECO:0000259" key="7">
    <source>
        <dbReference type="PROSITE" id="PS51722"/>
    </source>
</evidence>
<dbReference type="GO" id="GO:0005525">
    <property type="term" value="F:GTP binding"/>
    <property type="evidence" value="ECO:0007669"/>
    <property type="project" value="UniProtKB-KW"/>
</dbReference>
<dbReference type="OrthoDB" id="9802948at2"/>
<keyword evidence="9" id="KW-1185">Reference proteome</keyword>
<dbReference type="Gene3D" id="3.30.230.10">
    <property type="match status" value="1"/>
</dbReference>
<dbReference type="InterPro" id="IPR027417">
    <property type="entry name" value="P-loop_NTPase"/>
</dbReference>
<dbReference type="EMBL" id="QQBB01000004">
    <property type="protein sequence ID" value="RDI59163.1"/>
    <property type="molecule type" value="Genomic_DNA"/>
</dbReference>
<dbReference type="Gene3D" id="3.30.70.870">
    <property type="entry name" value="Elongation Factor G (Translational Gtpase), domain 3"/>
    <property type="match status" value="1"/>
</dbReference>
<dbReference type="Pfam" id="PF03764">
    <property type="entry name" value="EFG_IV"/>
    <property type="match status" value="1"/>
</dbReference>
<dbReference type="PANTHER" id="PTHR43261">
    <property type="entry name" value="TRANSLATION ELONGATION FACTOR G-RELATED"/>
    <property type="match status" value="1"/>
</dbReference>
<dbReference type="InterPro" id="IPR005517">
    <property type="entry name" value="Transl_elong_EFG/EF2_IV"/>
</dbReference>
<dbReference type="NCBIfam" id="NF009891">
    <property type="entry name" value="PRK13351.1-1"/>
    <property type="match status" value="1"/>
</dbReference>
<sequence>MAPNGRGPAGPRCIAIVGPFQSGKTTLLEAILERTGAISRAGRVANGDTVGDASAEARSHGMSIEPNAATVEFLGERMTFVDCPGSTEFMHEMRNVAPACDAAIVVCEADERKIPALEIIMRELEEADIPRFLFINKIDTASRRVQETLSLLQRASRTPLLLRQIPIWKDGIAVGFIDLALERAFIYREHAPSEVVDLPEGETLQEREARFAMLERLADYDDTLMEDLISEIEPPKDRVFDDLAKELKERHVVPAFIGSAERGNGVTRLLKALRHEAPTLDDTRVRLGIPAEGPPLAQVLKTLHMGQGGKLSLARVLRGAFHEGDPVIGARGAESRVGSLLAVTGGSTTRIAEANAGDTVGFGRLEGIGTGDCFASGKSRPEAILSVAPPEPVYALALKVKDRKDDVRLSSALAKITEEDPSLVVESRPDMGEIRILGQGEMHLRVAVEKLASRFQVGVETGRPQVAYRETIRGHASARGRHRKQTGGHGQFGDVMIEIAPLPRGEGFAFQDKITGGVVPRQYIPSVETGVRDAIRCGPLGFPVVDLAVTLTDGSYHTVDSSDAAFQAAAKLALAEALPKAKPVLLEPVLSAEITIPTEALSKATGLVTARRGQILGYNGRPGWDGWDVISATIPEAEIGDLIVELRSVTAGVGTFSTRFDHMAELSGKPAEHILHKTH</sequence>
<evidence type="ECO:0000313" key="9">
    <source>
        <dbReference type="Proteomes" id="UP000254925"/>
    </source>
</evidence>
<dbReference type="Proteomes" id="UP000254925">
    <property type="component" value="Unassembled WGS sequence"/>
</dbReference>
<dbReference type="Pfam" id="PF00009">
    <property type="entry name" value="GTP_EFTU"/>
    <property type="match status" value="1"/>
</dbReference>
<evidence type="ECO:0000256" key="5">
    <source>
        <dbReference type="ARBA" id="ARBA00023134"/>
    </source>
</evidence>
<keyword evidence="5" id="KW-0342">GTP-binding</keyword>
<protein>
    <recommendedName>
        <fullName evidence="1">Elongation factor G</fullName>
    </recommendedName>
</protein>
<dbReference type="InterPro" id="IPR041095">
    <property type="entry name" value="EFG_II"/>
</dbReference>
<dbReference type="GO" id="GO:0097216">
    <property type="term" value="F:guanosine tetraphosphate binding"/>
    <property type="evidence" value="ECO:0007669"/>
    <property type="project" value="UniProtKB-ARBA"/>
</dbReference>
<organism evidence="8 9">
    <name type="scientific">Microvirga subterranea</name>
    <dbReference type="NCBI Taxonomy" id="186651"/>
    <lineage>
        <taxon>Bacteria</taxon>
        <taxon>Pseudomonadati</taxon>
        <taxon>Pseudomonadota</taxon>
        <taxon>Alphaproteobacteria</taxon>
        <taxon>Hyphomicrobiales</taxon>
        <taxon>Methylobacteriaceae</taxon>
        <taxon>Microvirga</taxon>
    </lineage>
</organism>
<dbReference type="CDD" id="cd01434">
    <property type="entry name" value="EFG_mtEFG1_IV"/>
    <property type="match status" value="1"/>
</dbReference>
<dbReference type="InterPro" id="IPR035649">
    <property type="entry name" value="EFG_V"/>
</dbReference>
<dbReference type="RefSeq" id="WP_114770066.1">
    <property type="nucleotide sequence ID" value="NZ_QQBB01000004.1"/>
</dbReference>
<dbReference type="InterPro" id="IPR047872">
    <property type="entry name" value="EFG_IV"/>
</dbReference>
<dbReference type="SUPFAM" id="SSF54211">
    <property type="entry name" value="Ribosomal protein S5 domain 2-like"/>
    <property type="match status" value="1"/>
</dbReference>
<dbReference type="InterPro" id="IPR020568">
    <property type="entry name" value="Ribosomal_Su5_D2-typ_SF"/>
</dbReference>
<dbReference type="PANTHER" id="PTHR43261:SF7">
    <property type="entry name" value="ELONGATION FACTOR G-LIKE PROTEIN"/>
    <property type="match status" value="1"/>
</dbReference>
<dbReference type="InterPro" id="IPR035647">
    <property type="entry name" value="EFG_III/V"/>
</dbReference>
<reference evidence="8 9" key="1">
    <citation type="submission" date="2018-07" db="EMBL/GenBank/DDBJ databases">
        <title>Genomic Encyclopedia of Type Strains, Phase IV (KMG-IV): sequencing the most valuable type-strain genomes for metagenomic binning, comparative biology and taxonomic classification.</title>
        <authorList>
            <person name="Goeker M."/>
        </authorList>
    </citation>
    <scope>NUCLEOTIDE SEQUENCE [LARGE SCALE GENOMIC DNA]</scope>
    <source>
        <strain evidence="8 9">DSM 14364</strain>
    </source>
</reference>
<dbReference type="GO" id="GO:0003746">
    <property type="term" value="F:translation elongation factor activity"/>
    <property type="evidence" value="ECO:0007669"/>
    <property type="project" value="UniProtKB-KW"/>
</dbReference>
<dbReference type="GO" id="GO:0032790">
    <property type="term" value="P:ribosome disassembly"/>
    <property type="evidence" value="ECO:0007669"/>
    <property type="project" value="TreeGrafter"/>
</dbReference>
<keyword evidence="2" id="KW-0547">Nucleotide-binding</keyword>
<proteinExistence type="predicted"/>